<organism evidence="2">
    <name type="scientific">hydrothermal vent metagenome</name>
    <dbReference type="NCBI Taxonomy" id="652676"/>
    <lineage>
        <taxon>unclassified sequences</taxon>
        <taxon>metagenomes</taxon>
        <taxon>ecological metagenomes</taxon>
    </lineage>
</organism>
<dbReference type="EMBL" id="UOEY01000112">
    <property type="protein sequence ID" value="VAW40849.1"/>
    <property type="molecule type" value="Genomic_DNA"/>
</dbReference>
<dbReference type="NCBIfam" id="TIGR01214">
    <property type="entry name" value="rmlD"/>
    <property type="match status" value="1"/>
</dbReference>
<dbReference type="GO" id="GO:0019305">
    <property type="term" value="P:dTDP-rhamnose biosynthetic process"/>
    <property type="evidence" value="ECO:0007669"/>
    <property type="project" value="TreeGrafter"/>
</dbReference>
<dbReference type="SUPFAM" id="SSF51735">
    <property type="entry name" value="NAD(P)-binding Rossmann-fold domains"/>
    <property type="match status" value="1"/>
</dbReference>
<reference evidence="2" key="1">
    <citation type="submission" date="2018-06" db="EMBL/GenBank/DDBJ databases">
        <authorList>
            <person name="Zhirakovskaya E."/>
        </authorList>
    </citation>
    <scope>NUCLEOTIDE SEQUENCE</scope>
</reference>
<dbReference type="Pfam" id="PF04321">
    <property type="entry name" value="RmlD_sub_bind"/>
    <property type="match status" value="1"/>
</dbReference>
<sequence length="292" mass="32046">MKIVITGGRGQLGGDCRRVLAAGHTVHAFGSGDLDITDEQQVENVVRRLQPDIVINCAAYTAVDACEDDRERCRLVNGTGPGLLAAATADTGCKLIHVSTDYVFDGRKPLPAAYTEDDPVSPLSAYGSSKLAGEEAVRQNSSNHLIIRTAWLYGMSGRNFLKTMLRLAVSDPRRTIRVVNDQFGSLTWTYRLALQINHLLDSDLTGTIHATAEGYGSWFDGAGRFLRAMGVEHSLEPCATADYPTAAPRPANSILENRRLKKHCLNSMISWEDDVERFAREFRGPLLAEARQ</sequence>
<accession>A0A3B0VVH8</accession>
<dbReference type="InterPro" id="IPR036291">
    <property type="entry name" value="NAD(P)-bd_dom_sf"/>
</dbReference>
<dbReference type="InterPro" id="IPR005913">
    <property type="entry name" value="dTDP_dehydrorham_reduct"/>
</dbReference>
<protein>
    <submittedName>
        <fullName evidence="2">dTDP-4-dehydrorhamnose reductase</fullName>
        <ecNumber evidence="2">1.1.1.133</ecNumber>
    </submittedName>
</protein>
<dbReference type="PANTHER" id="PTHR10491:SF4">
    <property type="entry name" value="METHIONINE ADENOSYLTRANSFERASE 2 SUBUNIT BETA"/>
    <property type="match status" value="1"/>
</dbReference>
<dbReference type="AlphaFoldDB" id="A0A3B0VVH8"/>
<evidence type="ECO:0000313" key="2">
    <source>
        <dbReference type="EMBL" id="VAW40849.1"/>
    </source>
</evidence>
<proteinExistence type="predicted"/>
<dbReference type="Gene3D" id="3.40.50.720">
    <property type="entry name" value="NAD(P)-binding Rossmann-like Domain"/>
    <property type="match status" value="1"/>
</dbReference>
<dbReference type="CDD" id="cd05254">
    <property type="entry name" value="dTDP_HR_like_SDR_e"/>
    <property type="match status" value="1"/>
</dbReference>
<dbReference type="Gene3D" id="3.90.25.10">
    <property type="entry name" value="UDP-galactose 4-epimerase, domain 1"/>
    <property type="match status" value="1"/>
</dbReference>
<dbReference type="InterPro" id="IPR029903">
    <property type="entry name" value="RmlD-like-bd"/>
</dbReference>
<gene>
    <name evidence="2" type="ORF">MNBD_DELTA04-1041</name>
</gene>
<dbReference type="EC" id="1.1.1.133" evidence="2"/>
<dbReference type="GO" id="GO:0008831">
    <property type="term" value="F:dTDP-4-dehydrorhamnose reductase activity"/>
    <property type="evidence" value="ECO:0007669"/>
    <property type="project" value="UniProtKB-EC"/>
</dbReference>
<dbReference type="GO" id="GO:0005829">
    <property type="term" value="C:cytosol"/>
    <property type="evidence" value="ECO:0007669"/>
    <property type="project" value="TreeGrafter"/>
</dbReference>
<name>A0A3B0VVH8_9ZZZZ</name>
<dbReference type="PANTHER" id="PTHR10491">
    <property type="entry name" value="DTDP-4-DEHYDRORHAMNOSE REDUCTASE"/>
    <property type="match status" value="1"/>
</dbReference>
<evidence type="ECO:0000259" key="1">
    <source>
        <dbReference type="Pfam" id="PF04321"/>
    </source>
</evidence>
<feature type="domain" description="RmlD-like substrate binding" evidence="1">
    <location>
        <begin position="1"/>
        <end position="282"/>
    </location>
</feature>
<keyword evidence="2" id="KW-0560">Oxidoreductase</keyword>